<keyword evidence="2" id="KW-1185">Reference proteome</keyword>
<dbReference type="STRING" id="1423807.FD16_GL001801"/>
<dbReference type="Pfam" id="PF08282">
    <property type="entry name" value="Hydrolase_3"/>
    <property type="match status" value="1"/>
</dbReference>
<evidence type="ECO:0000313" key="2">
    <source>
        <dbReference type="Proteomes" id="UP000051820"/>
    </source>
</evidence>
<reference evidence="1 2" key="1">
    <citation type="journal article" date="2015" name="Genome Announc.">
        <title>Expanding the biotechnology potential of lactobacilli through comparative genomics of 213 strains and associated genera.</title>
        <authorList>
            <person name="Sun Z."/>
            <person name="Harris H.M."/>
            <person name="McCann A."/>
            <person name="Guo C."/>
            <person name="Argimon S."/>
            <person name="Zhang W."/>
            <person name="Yang X."/>
            <person name="Jeffery I.B."/>
            <person name="Cooney J.C."/>
            <person name="Kagawa T.F."/>
            <person name="Liu W."/>
            <person name="Song Y."/>
            <person name="Salvetti E."/>
            <person name="Wrobel A."/>
            <person name="Rasinkangas P."/>
            <person name="Parkhill J."/>
            <person name="Rea M.C."/>
            <person name="O'Sullivan O."/>
            <person name="Ritari J."/>
            <person name="Douillard F.P."/>
            <person name="Paul Ross R."/>
            <person name="Yang R."/>
            <person name="Briner A.E."/>
            <person name="Felis G.E."/>
            <person name="de Vos W.M."/>
            <person name="Barrangou R."/>
            <person name="Klaenhammer T.R."/>
            <person name="Caufield P.W."/>
            <person name="Cui Y."/>
            <person name="Zhang H."/>
            <person name="O'Toole P.W."/>
        </authorList>
    </citation>
    <scope>NUCLEOTIDE SEQUENCE [LARGE SCALE GENOMIC DNA]</scope>
    <source>
        <strain evidence="1 2">DSM 5007</strain>
    </source>
</reference>
<organism evidence="1 2">
    <name type="scientific">Paucilactobacillus suebicus DSM 5007 = KCTC 3549</name>
    <dbReference type="NCBI Taxonomy" id="1423807"/>
    <lineage>
        <taxon>Bacteria</taxon>
        <taxon>Bacillati</taxon>
        <taxon>Bacillota</taxon>
        <taxon>Bacilli</taxon>
        <taxon>Lactobacillales</taxon>
        <taxon>Lactobacillaceae</taxon>
        <taxon>Paucilactobacillus</taxon>
    </lineage>
</organism>
<dbReference type="Gene3D" id="3.40.50.1000">
    <property type="entry name" value="HAD superfamily/HAD-like"/>
    <property type="match status" value="1"/>
</dbReference>
<sequence>MNQHLIAIDLDGTTLNNQSQLSPDTIMTLRQLAANGHIISIVTVDVPTEFQVNFMTKLG</sequence>
<evidence type="ECO:0008006" key="3">
    <source>
        <dbReference type="Google" id="ProtNLM"/>
    </source>
</evidence>
<name>A0A0R1W1R2_9LACO</name>
<dbReference type="PATRIC" id="fig|1423807.3.peg.1845"/>
<accession>A0A0R1W1R2</accession>
<protein>
    <recommendedName>
        <fullName evidence="3">HAD superfamily hydrolase</fullName>
    </recommendedName>
</protein>
<dbReference type="EMBL" id="AZGF01000042">
    <property type="protein sequence ID" value="KRM09417.1"/>
    <property type="molecule type" value="Genomic_DNA"/>
</dbReference>
<dbReference type="InterPro" id="IPR023214">
    <property type="entry name" value="HAD_sf"/>
</dbReference>
<proteinExistence type="predicted"/>
<dbReference type="SUPFAM" id="SSF56784">
    <property type="entry name" value="HAD-like"/>
    <property type="match status" value="1"/>
</dbReference>
<gene>
    <name evidence="1" type="ORF">FD16_GL001801</name>
</gene>
<dbReference type="AlphaFoldDB" id="A0A0R1W1R2"/>
<comment type="caution">
    <text evidence="1">The sequence shown here is derived from an EMBL/GenBank/DDBJ whole genome shotgun (WGS) entry which is preliminary data.</text>
</comment>
<dbReference type="Proteomes" id="UP000051820">
    <property type="component" value="Unassembled WGS sequence"/>
</dbReference>
<evidence type="ECO:0000313" key="1">
    <source>
        <dbReference type="EMBL" id="KRM09417.1"/>
    </source>
</evidence>
<dbReference type="eggNOG" id="ENOG50319ET">
    <property type="taxonomic scope" value="Bacteria"/>
</dbReference>
<dbReference type="InterPro" id="IPR036412">
    <property type="entry name" value="HAD-like_sf"/>
</dbReference>